<protein>
    <submittedName>
        <fullName evidence="2">FGGY_C domain-containing protein</fullName>
    </submittedName>
</protein>
<proteinExistence type="predicted"/>
<evidence type="ECO:0000313" key="2">
    <source>
        <dbReference type="WBParaSite" id="SMUV_0000369201-mRNA-1"/>
    </source>
</evidence>
<name>A0A0N5AH53_9BILA</name>
<keyword evidence="1" id="KW-1185">Reference proteome</keyword>
<dbReference type="Proteomes" id="UP000046393">
    <property type="component" value="Unplaced"/>
</dbReference>
<sequence>MRVGLLLEDINALEEHMSELQLRRRGFSGRNLEPETGITWIGEAIKEKCLHQFIAPIYSAITWMDAVAGMAAAVASYNVKLEEYDSFYKVNAVAESSGNKAITSP</sequence>
<reference evidence="2" key="1">
    <citation type="submission" date="2017-02" db="UniProtKB">
        <authorList>
            <consortium name="WormBaseParasite"/>
        </authorList>
    </citation>
    <scope>IDENTIFICATION</scope>
</reference>
<accession>A0A0N5AH53</accession>
<dbReference type="WBParaSite" id="SMUV_0000369201-mRNA-1">
    <property type="protein sequence ID" value="SMUV_0000369201-mRNA-1"/>
    <property type="gene ID" value="SMUV_0000369201"/>
</dbReference>
<dbReference type="AlphaFoldDB" id="A0A0N5AH53"/>
<organism evidence="1 2">
    <name type="scientific">Syphacia muris</name>
    <dbReference type="NCBI Taxonomy" id="451379"/>
    <lineage>
        <taxon>Eukaryota</taxon>
        <taxon>Metazoa</taxon>
        <taxon>Ecdysozoa</taxon>
        <taxon>Nematoda</taxon>
        <taxon>Chromadorea</taxon>
        <taxon>Rhabditida</taxon>
        <taxon>Spirurina</taxon>
        <taxon>Oxyuridomorpha</taxon>
        <taxon>Oxyuroidea</taxon>
        <taxon>Oxyuridae</taxon>
        <taxon>Syphacia</taxon>
    </lineage>
</organism>
<evidence type="ECO:0000313" key="1">
    <source>
        <dbReference type="Proteomes" id="UP000046393"/>
    </source>
</evidence>